<name>A0A938Y4F7_9BACL</name>
<evidence type="ECO:0000256" key="2">
    <source>
        <dbReference type="ARBA" id="ARBA00022448"/>
    </source>
</evidence>
<evidence type="ECO:0000313" key="4">
    <source>
        <dbReference type="EMBL" id="MBM7591417.1"/>
    </source>
</evidence>
<dbReference type="CDD" id="cd13674">
    <property type="entry name" value="PBP2_TRAP_SBP_like_1"/>
    <property type="match status" value="1"/>
</dbReference>
<comment type="similarity">
    <text evidence="1">Belongs to the bacterial solute-binding protein 7 family.</text>
</comment>
<dbReference type="NCBIfam" id="NF037995">
    <property type="entry name" value="TRAP_S1"/>
    <property type="match status" value="1"/>
</dbReference>
<gene>
    <name evidence="4" type="ORF">JOD01_003056</name>
</gene>
<dbReference type="InterPro" id="IPR038404">
    <property type="entry name" value="TRAP_DctP_sf"/>
</dbReference>
<organism evidence="4 5">
    <name type="scientific">Brevibacillus fulvus</name>
    <dbReference type="NCBI Taxonomy" id="1125967"/>
    <lineage>
        <taxon>Bacteria</taxon>
        <taxon>Bacillati</taxon>
        <taxon>Bacillota</taxon>
        <taxon>Bacilli</taxon>
        <taxon>Bacillales</taxon>
        <taxon>Paenibacillaceae</taxon>
        <taxon>Brevibacillus</taxon>
    </lineage>
</organism>
<accession>A0A938Y4F7</accession>
<dbReference type="Proteomes" id="UP000717624">
    <property type="component" value="Unassembled WGS sequence"/>
</dbReference>
<dbReference type="Pfam" id="PF03480">
    <property type="entry name" value="DctP"/>
    <property type="match status" value="1"/>
</dbReference>
<sequence>MRAWISIILFIAVGLVAAFFVGFRPDLEAGPIHYDEEQAGLSNRIVIKFSHVVAENTPKGLAAIYFAERVKEKTAGRVEIQVFPNGILYTEKNEFAALASGQVQMIAPALSNLSEQFPEFLATDLPFAFPNDEAVKAAFQGKIGQMLFQALERQNIKGMAFWPNGFKQMTSSKQELIKPDDFSGQVFRIMPSKVLAAQFQRLGAKVVPLPFNEVYPHLEEGKVDGEENTISNIYTKRLYQVQNYLTLSNHGYLGYAVLTNGRFWNQLPADEKQAIEEAMAETTQWLNNLTERMNEEQLAQIEASGQIKIHRLLPEERAAWIERLTPLYTEYAATIGPDLVQAVKELQQTFLNKEKDQK</sequence>
<comment type="caution">
    <text evidence="4">The sequence shown here is derived from an EMBL/GenBank/DDBJ whole genome shotgun (WGS) entry which is preliminary data.</text>
</comment>
<proteinExistence type="inferred from homology"/>
<dbReference type="PANTHER" id="PTHR33376">
    <property type="match status" value="1"/>
</dbReference>
<dbReference type="RefSeq" id="WP_204519117.1">
    <property type="nucleotide sequence ID" value="NZ_BAABIN010000031.1"/>
</dbReference>
<evidence type="ECO:0000256" key="1">
    <source>
        <dbReference type="ARBA" id="ARBA00009023"/>
    </source>
</evidence>
<evidence type="ECO:0000256" key="3">
    <source>
        <dbReference type="ARBA" id="ARBA00022729"/>
    </source>
</evidence>
<reference evidence="4" key="1">
    <citation type="submission" date="2021-01" db="EMBL/GenBank/DDBJ databases">
        <title>Genomic Encyclopedia of Type Strains, Phase IV (KMG-IV): sequencing the most valuable type-strain genomes for metagenomic binning, comparative biology and taxonomic classification.</title>
        <authorList>
            <person name="Goeker M."/>
        </authorList>
    </citation>
    <scope>NUCLEOTIDE SEQUENCE</scope>
    <source>
        <strain evidence="4">DSM 25523</strain>
    </source>
</reference>
<keyword evidence="5" id="KW-1185">Reference proteome</keyword>
<protein>
    <submittedName>
        <fullName evidence="4">C4-dicarboxylate-binding protein DctP</fullName>
    </submittedName>
</protein>
<dbReference type="Gene3D" id="3.40.190.170">
    <property type="entry name" value="Bacterial extracellular solute-binding protein, family 7"/>
    <property type="match status" value="1"/>
</dbReference>
<dbReference type="AlphaFoldDB" id="A0A938Y4F7"/>
<dbReference type="GO" id="GO:0030288">
    <property type="term" value="C:outer membrane-bounded periplasmic space"/>
    <property type="evidence" value="ECO:0007669"/>
    <property type="project" value="InterPro"/>
</dbReference>
<dbReference type="PIRSF" id="PIRSF006470">
    <property type="entry name" value="DctB"/>
    <property type="match status" value="1"/>
</dbReference>
<dbReference type="PANTHER" id="PTHR33376:SF7">
    <property type="entry name" value="C4-DICARBOXYLATE-BINDING PROTEIN DCTB"/>
    <property type="match status" value="1"/>
</dbReference>
<dbReference type="InterPro" id="IPR018389">
    <property type="entry name" value="DctP_fam"/>
</dbReference>
<evidence type="ECO:0000313" key="5">
    <source>
        <dbReference type="Proteomes" id="UP000717624"/>
    </source>
</evidence>
<keyword evidence="2" id="KW-0813">Transport</keyword>
<dbReference type="GO" id="GO:0055085">
    <property type="term" value="P:transmembrane transport"/>
    <property type="evidence" value="ECO:0007669"/>
    <property type="project" value="InterPro"/>
</dbReference>
<dbReference type="NCBIfam" id="TIGR00787">
    <property type="entry name" value="dctP"/>
    <property type="match status" value="1"/>
</dbReference>
<dbReference type="EMBL" id="JAFBEB010000011">
    <property type="protein sequence ID" value="MBM7591417.1"/>
    <property type="molecule type" value="Genomic_DNA"/>
</dbReference>
<dbReference type="InterPro" id="IPR004682">
    <property type="entry name" value="TRAP_DctP"/>
</dbReference>
<keyword evidence="3" id="KW-0732">Signal</keyword>